<dbReference type="OrthoDB" id="651989at2"/>
<name>A0A1X9YS82_9BACT</name>
<proteinExistence type="predicted"/>
<evidence type="ECO:0000313" key="2">
    <source>
        <dbReference type="EMBL" id="ARS35756.1"/>
    </source>
</evidence>
<keyword evidence="1" id="KW-1133">Transmembrane helix</keyword>
<keyword evidence="1" id="KW-0812">Transmembrane</keyword>
<feature type="transmembrane region" description="Helical" evidence="1">
    <location>
        <begin position="6"/>
        <end position="25"/>
    </location>
</feature>
<accession>A0A1X9YS82</accession>
<keyword evidence="1" id="KW-0472">Membrane</keyword>
<dbReference type="RefSeq" id="WP_025606833.1">
    <property type="nucleotide sequence ID" value="NZ_CP021235.1"/>
</dbReference>
<feature type="transmembrane region" description="Helical" evidence="1">
    <location>
        <begin position="147"/>
        <end position="169"/>
    </location>
</feature>
<dbReference type="STRING" id="709015.GCA_000472485_02031"/>
<dbReference type="Proteomes" id="UP000266292">
    <property type="component" value="Chromosome"/>
</dbReference>
<dbReference type="EMBL" id="CP021235">
    <property type="protein sequence ID" value="ARS35756.1"/>
    <property type="molecule type" value="Genomic_DNA"/>
</dbReference>
<feature type="transmembrane region" description="Helical" evidence="1">
    <location>
        <begin position="32"/>
        <end position="51"/>
    </location>
</feature>
<feature type="transmembrane region" description="Helical" evidence="1">
    <location>
        <begin position="117"/>
        <end position="135"/>
    </location>
</feature>
<evidence type="ECO:0000313" key="3">
    <source>
        <dbReference type="Proteomes" id="UP000266292"/>
    </source>
</evidence>
<organism evidence="2 3">
    <name type="scientific">Pontibacter actiniarum</name>
    <dbReference type="NCBI Taxonomy" id="323450"/>
    <lineage>
        <taxon>Bacteria</taxon>
        <taxon>Pseudomonadati</taxon>
        <taxon>Bacteroidota</taxon>
        <taxon>Cytophagia</taxon>
        <taxon>Cytophagales</taxon>
        <taxon>Hymenobacteraceae</taxon>
        <taxon>Pontibacter</taxon>
    </lineage>
</organism>
<evidence type="ECO:0000256" key="1">
    <source>
        <dbReference type="SAM" id="Phobius"/>
    </source>
</evidence>
<gene>
    <name evidence="2" type="ORF">CA264_10055</name>
</gene>
<dbReference type="KEGG" id="pact:CA264_10055"/>
<dbReference type="AlphaFoldDB" id="A0A1X9YS82"/>
<feature type="transmembrane region" description="Helical" evidence="1">
    <location>
        <begin position="57"/>
        <end position="76"/>
    </location>
</feature>
<sequence>MWDIYLHFALLLANLLLWGACYRSLLRPLRVLGATLALTLLLEGYAAYLMWHLMRNLYLYHLLTPVQYAGYALVFYQALKPGLPAKAIRSSIPLFLLVSLFFALLQGTDTFNSYASSLKHLLLAGCALMYYYDIFTHLSEARLHTAPLFWVSTGLLFHSLGNFFLYGLMNTLLVESFELAHLLYYFSEFLGYLLYLTFLIAFLLGSKQALRPAT</sequence>
<reference evidence="3" key="1">
    <citation type="submission" date="2017-05" db="EMBL/GenBank/DDBJ databases">
        <authorList>
            <person name="Ray J."/>
            <person name="Price M."/>
            <person name="Deutschbauer A."/>
        </authorList>
    </citation>
    <scope>NUCLEOTIDE SEQUENCE [LARGE SCALE GENOMIC DNA]</scope>
    <source>
        <strain evidence="3">DSM 19842</strain>
    </source>
</reference>
<feature type="transmembrane region" description="Helical" evidence="1">
    <location>
        <begin position="88"/>
        <end position="105"/>
    </location>
</feature>
<keyword evidence="3" id="KW-1185">Reference proteome</keyword>
<protein>
    <submittedName>
        <fullName evidence="2">Uncharacterized protein</fullName>
    </submittedName>
</protein>
<feature type="transmembrane region" description="Helical" evidence="1">
    <location>
        <begin position="189"/>
        <end position="206"/>
    </location>
</feature>